<name>A0A100JR73_STRSC</name>
<reference evidence="3 4" key="2">
    <citation type="journal article" date="2016" name="Genome Announc.">
        <title>Draft Genome Sequences of Streptomyces scabiei S58, Streptomyces turgidiscabies T45, and Streptomyces acidiscabies a10, the Pathogens of Potato Common Scab, Isolated in Japan.</title>
        <authorList>
            <person name="Tomihama T."/>
            <person name="Nishi Y."/>
            <person name="Sakai M."/>
            <person name="Ikenaga M."/>
            <person name="Okubo T."/>
            <person name="Ikeda S."/>
        </authorList>
    </citation>
    <scope>NUCLEOTIDE SEQUENCE [LARGE SCALE GENOMIC DNA]</scope>
    <source>
        <strain evidence="3 4">S58</strain>
    </source>
</reference>
<dbReference type="InterPro" id="IPR049052">
    <property type="entry name" value="nSTAND1"/>
</dbReference>
<dbReference type="PROSITE" id="PS00622">
    <property type="entry name" value="HTH_LUXR_1"/>
    <property type="match status" value="1"/>
</dbReference>
<dbReference type="AlphaFoldDB" id="A0A100JR73"/>
<dbReference type="GO" id="GO:0003677">
    <property type="term" value="F:DNA binding"/>
    <property type="evidence" value="ECO:0007669"/>
    <property type="project" value="InterPro"/>
</dbReference>
<feature type="domain" description="HTH luxR-type" evidence="2">
    <location>
        <begin position="734"/>
        <end position="798"/>
    </location>
</feature>
<dbReference type="Pfam" id="PF20703">
    <property type="entry name" value="nSTAND1"/>
    <property type="match status" value="1"/>
</dbReference>
<dbReference type="Pfam" id="PF00196">
    <property type="entry name" value="GerE"/>
    <property type="match status" value="1"/>
</dbReference>
<evidence type="ECO:0000313" key="4">
    <source>
        <dbReference type="Proteomes" id="UP000067448"/>
    </source>
</evidence>
<dbReference type="InterPro" id="IPR058852">
    <property type="entry name" value="HTH_77"/>
</dbReference>
<sequence length="798" mass="85737">MGLAVVRRLLAYRSRGGFYVISTTVTETGLPASFTSFVGRQQEMAELRRLLGSARLVTLAGAGGVGKTRLALETAVASLKAFPGGVRLVDLAPVHDPVAVPGVAAAALGLTDQGTRPVLDQLAAYVSERRMLVVLDNCEHLVDACAQLAQRLLTAAAELRILATSREPLALTGEHVFPVPPLDPAEAAELLRDRTQPARFDFRIAEANEAAVARLCMGLDGLPLAIELAACRLRTLSVEQVVERLEDRFALLTTGSRTARPHQRTLRAAIDWSWELCTPAERLLWRRLSVFAGGFALDAVDGVCVGDGVAAREVVDLLDRLVAQSLVERADTEDTPRYRLLESIRQYGWERLVDSGEDQLLRRQHLDFFLALAERHHQDWFGPRQAEILARFRAEYGNLLAALEYGAGTQPSASEPDTAAGSESTPAALEGGVSGSGDPQATLALAAALVDHWVAGGFLGEGRRQLERALAAAPEPTPVRARALVAAAYVAQVQYDITAANQWLDEAQELTEWLGDRVASADVRGHRGVSALYQGQQEAALHHLEHAVAAHTTLGHHVGVLEWRGVLAIAQIAFGTPQAAETARQALAAAEAHGERYARAHLLMVLGRRAWVLGEPAEAKELTVSALSILQSFRDPTGVAKMIEQLAWITASDGDHQRAGRLLGAARSLLRDAGTGITMVEPLVKEHHARCEAEVLDALGRTACEQALAYGGAIDGPAQAIAYALETATVVAAPAVSTSPLTRREQQVAALITRGMTNRRIAAELVLSPRTVDSHVDRILTKLGFSSRAQIAAWWTAN</sequence>
<dbReference type="SUPFAM" id="SSF46894">
    <property type="entry name" value="C-terminal effector domain of the bipartite response regulators"/>
    <property type="match status" value="1"/>
</dbReference>
<dbReference type="PROSITE" id="PS50043">
    <property type="entry name" value="HTH_LUXR_2"/>
    <property type="match status" value="1"/>
</dbReference>
<accession>A0A100JR73</accession>
<feature type="compositionally biased region" description="Polar residues" evidence="1">
    <location>
        <begin position="409"/>
        <end position="425"/>
    </location>
</feature>
<dbReference type="InterPro" id="IPR016032">
    <property type="entry name" value="Sig_transdc_resp-reg_C-effctor"/>
</dbReference>
<dbReference type="SUPFAM" id="SSF48452">
    <property type="entry name" value="TPR-like"/>
    <property type="match status" value="1"/>
</dbReference>
<dbReference type="PRINTS" id="PR00038">
    <property type="entry name" value="HTHLUXR"/>
</dbReference>
<reference evidence="4" key="3">
    <citation type="submission" date="2016-02" db="EMBL/GenBank/DDBJ databases">
        <title>Draft genome of pathogenic Streptomyces sp. in Japan.</title>
        <authorList>
            <person name="Tomihama T."/>
            <person name="Ikenaga M."/>
            <person name="Sakai M."/>
            <person name="Okubo T."/>
            <person name="Ikeda S."/>
        </authorList>
    </citation>
    <scope>NUCLEOTIDE SEQUENCE [LARGE SCALE GENOMIC DNA]</scope>
    <source>
        <strain evidence="4">S58</strain>
    </source>
</reference>
<dbReference type="InterPro" id="IPR011990">
    <property type="entry name" value="TPR-like_helical_dom_sf"/>
</dbReference>
<dbReference type="CDD" id="cd06170">
    <property type="entry name" value="LuxR_C_like"/>
    <property type="match status" value="1"/>
</dbReference>
<comment type="caution">
    <text evidence="3">The sequence shown here is derived from an EMBL/GenBank/DDBJ whole genome shotgun (WGS) entry which is preliminary data.</text>
</comment>
<dbReference type="InterPro" id="IPR027417">
    <property type="entry name" value="P-loop_NTPase"/>
</dbReference>
<dbReference type="InterPro" id="IPR000792">
    <property type="entry name" value="Tscrpt_reg_LuxR_C"/>
</dbReference>
<dbReference type="SUPFAM" id="SSF52540">
    <property type="entry name" value="P-loop containing nucleoside triphosphate hydrolases"/>
    <property type="match status" value="1"/>
</dbReference>
<dbReference type="Gene3D" id="1.10.10.10">
    <property type="entry name" value="Winged helix-like DNA-binding domain superfamily/Winged helix DNA-binding domain"/>
    <property type="match status" value="1"/>
</dbReference>
<dbReference type="PANTHER" id="PTHR47691:SF3">
    <property type="entry name" value="HTH-TYPE TRANSCRIPTIONAL REGULATOR RV0890C-RELATED"/>
    <property type="match status" value="1"/>
</dbReference>
<dbReference type="PRINTS" id="PR00364">
    <property type="entry name" value="DISEASERSIST"/>
</dbReference>
<evidence type="ECO:0000259" key="2">
    <source>
        <dbReference type="PROSITE" id="PS50043"/>
    </source>
</evidence>
<dbReference type="EMBL" id="BCMM01000022">
    <property type="protein sequence ID" value="GAQ64209.1"/>
    <property type="molecule type" value="Genomic_DNA"/>
</dbReference>
<dbReference type="InterPro" id="IPR036388">
    <property type="entry name" value="WH-like_DNA-bd_sf"/>
</dbReference>
<dbReference type="Proteomes" id="UP000067448">
    <property type="component" value="Unassembled WGS sequence"/>
</dbReference>
<evidence type="ECO:0000256" key="1">
    <source>
        <dbReference type="SAM" id="MobiDB-lite"/>
    </source>
</evidence>
<feature type="region of interest" description="Disordered" evidence="1">
    <location>
        <begin position="408"/>
        <end position="435"/>
    </location>
</feature>
<dbReference type="Gene3D" id="3.40.50.300">
    <property type="entry name" value="P-loop containing nucleotide triphosphate hydrolases"/>
    <property type="match status" value="1"/>
</dbReference>
<dbReference type="PANTHER" id="PTHR47691">
    <property type="entry name" value="REGULATOR-RELATED"/>
    <property type="match status" value="1"/>
</dbReference>
<proteinExistence type="predicted"/>
<dbReference type="Gene3D" id="1.25.40.10">
    <property type="entry name" value="Tetratricopeptide repeat domain"/>
    <property type="match status" value="1"/>
</dbReference>
<gene>
    <name evidence="3" type="ORF">SsS58_04602</name>
</gene>
<dbReference type="SMART" id="SM00421">
    <property type="entry name" value="HTH_LUXR"/>
    <property type="match status" value="1"/>
</dbReference>
<dbReference type="GO" id="GO:0006355">
    <property type="term" value="P:regulation of DNA-templated transcription"/>
    <property type="evidence" value="ECO:0007669"/>
    <property type="project" value="InterPro"/>
</dbReference>
<protein>
    <submittedName>
        <fullName evidence="3">Putative HTH-type transcriptional regulator/MT0914</fullName>
    </submittedName>
</protein>
<dbReference type="Pfam" id="PF25872">
    <property type="entry name" value="HTH_77"/>
    <property type="match status" value="1"/>
</dbReference>
<reference evidence="4" key="1">
    <citation type="submission" date="2015-11" db="EMBL/GenBank/DDBJ databases">
        <authorList>
            <consortium name="Cross-ministerial Strategic Innovation Promotion Program (SIP) consortium"/>
            <person name="Tomihama T."/>
            <person name="Ikenaga M."/>
            <person name="Sakai M."/>
            <person name="Okubo T."/>
            <person name="Ikeda S."/>
        </authorList>
    </citation>
    <scope>NUCLEOTIDE SEQUENCE [LARGE SCALE GENOMIC DNA]</scope>
    <source>
        <strain evidence="4">S58</strain>
    </source>
</reference>
<organism evidence="3 4">
    <name type="scientific">Streptomyces scabiei</name>
    <dbReference type="NCBI Taxonomy" id="1930"/>
    <lineage>
        <taxon>Bacteria</taxon>
        <taxon>Bacillati</taxon>
        <taxon>Actinomycetota</taxon>
        <taxon>Actinomycetes</taxon>
        <taxon>Kitasatosporales</taxon>
        <taxon>Streptomycetaceae</taxon>
        <taxon>Streptomyces</taxon>
    </lineage>
</organism>
<evidence type="ECO:0000313" key="3">
    <source>
        <dbReference type="EMBL" id="GAQ64209.1"/>
    </source>
</evidence>